<gene>
    <name evidence="1" type="ORF">ASIM_LOCUS4392</name>
</gene>
<dbReference type="Proteomes" id="UP000267096">
    <property type="component" value="Unassembled WGS sequence"/>
</dbReference>
<dbReference type="InterPro" id="IPR000560">
    <property type="entry name" value="His_Pase_clade-2"/>
</dbReference>
<protein>
    <submittedName>
        <fullName evidence="3">Copine domain-containing protein</fullName>
    </submittedName>
</protein>
<dbReference type="OrthoDB" id="258392at2759"/>
<keyword evidence="2" id="KW-1185">Reference proteome</keyword>
<dbReference type="InterPro" id="IPR029033">
    <property type="entry name" value="His_PPase_superfam"/>
</dbReference>
<proteinExistence type="predicted"/>
<dbReference type="SUPFAM" id="SSF53254">
    <property type="entry name" value="Phosphoglycerate mutase-like"/>
    <property type="match status" value="1"/>
</dbReference>
<evidence type="ECO:0000313" key="2">
    <source>
        <dbReference type="Proteomes" id="UP000267096"/>
    </source>
</evidence>
<dbReference type="AlphaFoldDB" id="A0A0M3JAF9"/>
<organism evidence="3">
    <name type="scientific">Anisakis simplex</name>
    <name type="common">Herring worm</name>
    <dbReference type="NCBI Taxonomy" id="6269"/>
    <lineage>
        <taxon>Eukaryota</taxon>
        <taxon>Metazoa</taxon>
        <taxon>Ecdysozoa</taxon>
        <taxon>Nematoda</taxon>
        <taxon>Chromadorea</taxon>
        <taxon>Rhabditida</taxon>
        <taxon>Spirurina</taxon>
        <taxon>Ascaridomorpha</taxon>
        <taxon>Ascaridoidea</taxon>
        <taxon>Anisakidae</taxon>
        <taxon>Anisakis</taxon>
        <taxon>Anisakis simplex complex</taxon>
    </lineage>
</organism>
<evidence type="ECO:0000313" key="3">
    <source>
        <dbReference type="WBParaSite" id="ASIM_0000457901-mRNA-1"/>
    </source>
</evidence>
<sequence>MYPYELSIYIRATDFNRTIISAMSNFIGMYYNRPQSELDKDYPGDPWPKKFISVPVHTVNRFTDHVSTMSDFGHIQDNLHSRLVLLLTAISLVVPAMGDPNTYCPRQLALMDLAIKSPEVRKLEEKNKAFLEKVSKICGMKIGLMSLVMPVDSWYIEVSDDLS</sequence>
<dbReference type="GO" id="GO:0016791">
    <property type="term" value="F:phosphatase activity"/>
    <property type="evidence" value="ECO:0007669"/>
    <property type="project" value="UniProtKB-ARBA"/>
</dbReference>
<reference evidence="1 2" key="2">
    <citation type="submission" date="2018-11" db="EMBL/GenBank/DDBJ databases">
        <authorList>
            <consortium name="Pathogen Informatics"/>
        </authorList>
    </citation>
    <scope>NUCLEOTIDE SEQUENCE [LARGE SCALE GENOMIC DNA]</scope>
</reference>
<dbReference type="Gene3D" id="3.40.50.1240">
    <property type="entry name" value="Phosphoglycerate mutase-like"/>
    <property type="match status" value="1"/>
</dbReference>
<evidence type="ECO:0000313" key="1">
    <source>
        <dbReference type="EMBL" id="VDK23761.1"/>
    </source>
</evidence>
<name>A0A0M3JAF9_ANISI</name>
<reference evidence="3" key="1">
    <citation type="submission" date="2017-02" db="UniProtKB">
        <authorList>
            <consortium name="WormBaseParasite"/>
        </authorList>
    </citation>
    <scope>IDENTIFICATION</scope>
</reference>
<dbReference type="WBParaSite" id="ASIM_0000457901-mRNA-1">
    <property type="protein sequence ID" value="ASIM_0000457901-mRNA-1"/>
    <property type="gene ID" value="ASIM_0000457901"/>
</dbReference>
<dbReference type="Pfam" id="PF00328">
    <property type="entry name" value="His_Phos_2"/>
    <property type="match status" value="1"/>
</dbReference>
<dbReference type="EMBL" id="UYRR01007607">
    <property type="protein sequence ID" value="VDK23761.1"/>
    <property type="molecule type" value="Genomic_DNA"/>
</dbReference>
<accession>A0A0M3JAF9</accession>